<evidence type="ECO:0000256" key="2">
    <source>
        <dbReference type="ARBA" id="ARBA00022694"/>
    </source>
</evidence>
<evidence type="ECO:0000256" key="7">
    <source>
        <dbReference type="ARBA" id="ARBA00023134"/>
    </source>
</evidence>
<keyword evidence="12" id="KW-1185">Reference proteome</keyword>
<dbReference type="InterPro" id="IPR031168">
    <property type="entry name" value="G_TrmE"/>
</dbReference>
<dbReference type="FunFam" id="3.30.1360.120:FF:000007">
    <property type="entry name" value="tRNA modification GTPase GTPBP3, mitochondrial"/>
    <property type="match status" value="1"/>
</dbReference>
<dbReference type="HAMAP" id="MF_00379">
    <property type="entry name" value="GTPase_MnmE"/>
    <property type="match status" value="1"/>
</dbReference>
<keyword evidence="6 8" id="KW-0630">Potassium</keyword>
<dbReference type="SUPFAM" id="SSF52540">
    <property type="entry name" value="P-loop containing nucleoside triphosphate hydrolases"/>
    <property type="match status" value="1"/>
</dbReference>
<dbReference type="CDD" id="cd14858">
    <property type="entry name" value="TrmE_N"/>
    <property type="match status" value="1"/>
</dbReference>
<organism evidence="11 12">
    <name type="scientific">Zhengella mangrovi</name>
    <dbReference type="NCBI Taxonomy" id="1982044"/>
    <lineage>
        <taxon>Bacteria</taxon>
        <taxon>Pseudomonadati</taxon>
        <taxon>Pseudomonadota</taxon>
        <taxon>Alphaproteobacteria</taxon>
        <taxon>Hyphomicrobiales</taxon>
        <taxon>Notoacmeibacteraceae</taxon>
        <taxon>Zhengella</taxon>
    </lineage>
</organism>
<dbReference type="NCBIfam" id="NF003661">
    <property type="entry name" value="PRK05291.1-3"/>
    <property type="match status" value="1"/>
</dbReference>
<dbReference type="InterPro" id="IPR027368">
    <property type="entry name" value="MnmE_dom2"/>
</dbReference>
<comment type="function">
    <text evidence="8">Exhibits a very high intrinsic GTPase hydrolysis rate. Involved in the addition of a carboxymethylaminomethyl (cmnm) group at the wobble position (U34) of certain tRNAs, forming tRNA-cmnm(5)s(2)U34.</text>
</comment>
<evidence type="ECO:0000256" key="8">
    <source>
        <dbReference type="HAMAP-Rule" id="MF_00379"/>
    </source>
</evidence>
<dbReference type="OrthoDB" id="9805918at2"/>
<evidence type="ECO:0000259" key="10">
    <source>
        <dbReference type="PROSITE" id="PS51709"/>
    </source>
</evidence>
<dbReference type="CDD" id="cd04164">
    <property type="entry name" value="trmE"/>
    <property type="match status" value="1"/>
</dbReference>
<accession>A0A2G1QT04</accession>
<keyword evidence="8" id="KW-0479">Metal-binding</keyword>
<dbReference type="Pfam" id="PF10396">
    <property type="entry name" value="TrmE_N"/>
    <property type="match status" value="1"/>
</dbReference>
<evidence type="ECO:0000256" key="6">
    <source>
        <dbReference type="ARBA" id="ARBA00022958"/>
    </source>
</evidence>
<evidence type="ECO:0000313" key="12">
    <source>
        <dbReference type="Proteomes" id="UP000221168"/>
    </source>
</evidence>
<comment type="cofactor">
    <cofactor evidence="8">
        <name>K(+)</name>
        <dbReference type="ChEBI" id="CHEBI:29103"/>
    </cofactor>
    <text evidence="8">Binds 1 potassium ion per subunit.</text>
</comment>
<keyword evidence="2 8" id="KW-0819">tRNA processing</keyword>
<evidence type="ECO:0000256" key="9">
    <source>
        <dbReference type="RuleBase" id="RU003313"/>
    </source>
</evidence>
<comment type="caution">
    <text evidence="8">Lacks conserved residue(s) required for the propagation of feature annotation.</text>
</comment>
<feature type="domain" description="TrmE-type G" evidence="10">
    <location>
        <begin position="217"/>
        <end position="363"/>
    </location>
</feature>
<comment type="similarity">
    <text evidence="1 8 9">Belongs to the TRAFAC class TrmE-Era-EngA-EngB-Septin-like GTPase superfamily. TrmE GTPase family.</text>
</comment>
<name>A0A2G1QT04_9HYPH</name>
<comment type="caution">
    <text evidence="11">The sequence shown here is derived from an EMBL/GenBank/DDBJ whole genome shotgun (WGS) entry which is preliminary data.</text>
</comment>
<dbReference type="Pfam" id="PF12631">
    <property type="entry name" value="MnmE_helical"/>
    <property type="match status" value="1"/>
</dbReference>
<dbReference type="NCBIfam" id="TIGR00450">
    <property type="entry name" value="mnmE_trmE_thdF"/>
    <property type="match status" value="1"/>
</dbReference>
<gene>
    <name evidence="8" type="primary">mnmE</name>
    <name evidence="8" type="synonym">trmE</name>
    <name evidence="11" type="ORF">CSC94_00990</name>
</gene>
<evidence type="ECO:0000256" key="1">
    <source>
        <dbReference type="ARBA" id="ARBA00011043"/>
    </source>
</evidence>
<dbReference type="InterPro" id="IPR025867">
    <property type="entry name" value="MnmE_helical"/>
</dbReference>
<keyword evidence="7 8" id="KW-0342">GTP-binding</keyword>
<dbReference type="PANTHER" id="PTHR42714">
    <property type="entry name" value="TRNA MODIFICATION GTPASE GTPBP3"/>
    <property type="match status" value="1"/>
</dbReference>
<feature type="binding site" evidence="8">
    <location>
        <position position="252"/>
    </location>
    <ligand>
        <name>Mg(2+)</name>
        <dbReference type="ChEBI" id="CHEBI:18420"/>
    </ligand>
</feature>
<keyword evidence="5 8" id="KW-0460">Magnesium</keyword>
<dbReference type="Gene3D" id="1.20.120.430">
    <property type="entry name" value="tRNA modification GTPase MnmE domain 2"/>
    <property type="match status" value="1"/>
</dbReference>
<dbReference type="GO" id="GO:0005737">
    <property type="term" value="C:cytoplasm"/>
    <property type="evidence" value="ECO:0007669"/>
    <property type="project" value="UniProtKB-SubCell"/>
</dbReference>
<feature type="binding site" evidence="8">
    <location>
        <position position="120"/>
    </location>
    <ligand>
        <name>(6S)-5-formyl-5,6,7,8-tetrahydrofolate</name>
        <dbReference type="ChEBI" id="CHEBI:57457"/>
    </ligand>
</feature>
<sequence>MADSDTIYALSSGGLPAGVAVVRVSGRKAHETARLMAGDLPANRLASLRQLREERRGPIDRALILRMDGPNSFTGENTIEFHLHGGKAVVSAFLDVLSEIPDYRQAEPGEFTRRAFLNGRIDLYEAESLGDLIEAETEMQRRFAVDGSMSSNAGLFTDWAAQLTECRALIEAELDFADEEDIPGSLRNQVRERLDGITKKIETELDRVHASEIVRNGYKVVLTGAPNVGKSSLLNALAERDVAIVSSEPGTTRDLVEVALDLGGYKIRLIDTAGIRETTGEVEQIGISRALEMVRTADLVLELVSPGDGAPGVKSESRSKPHLVIGTKADMGTAWPVPVDFTISVTTGAGLDRLIAAIGDHVAVEGLGSGAMPLLRRERHVSLCRTALHGLRDAAQFLDTAPELSAESLRIAANALGRITGHVDVEDLLDVIFSRFCIGK</sequence>
<dbReference type="EC" id="3.6.-.-" evidence="8"/>
<feature type="binding site" evidence="8">
    <location>
        <begin position="246"/>
        <end position="252"/>
    </location>
    <ligand>
        <name>GTP</name>
        <dbReference type="ChEBI" id="CHEBI:37565"/>
    </ligand>
</feature>
<feature type="binding site" evidence="8">
    <location>
        <position position="23"/>
    </location>
    <ligand>
        <name>(6S)-5-formyl-5,6,7,8-tetrahydrofolate</name>
        <dbReference type="ChEBI" id="CHEBI:57457"/>
    </ligand>
</feature>
<dbReference type="Pfam" id="PF01926">
    <property type="entry name" value="MMR_HSR1"/>
    <property type="match status" value="1"/>
</dbReference>
<dbReference type="GO" id="GO:0005525">
    <property type="term" value="F:GTP binding"/>
    <property type="evidence" value="ECO:0007669"/>
    <property type="project" value="UniProtKB-UniRule"/>
</dbReference>
<comment type="subcellular location">
    <subcellularLocation>
        <location evidence="8">Cytoplasm</location>
    </subcellularLocation>
</comment>
<feature type="binding site" evidence="8">
    <location>
        <position position="231"/>
    </location>
    <ligand>
        <name>Mg(2+)</name>
        <dbReference type="ChEBI" id="CHEBI:18420"/>
    </ligand>
</feature>
<reference evidence="11 12" key="1">
    <citation type="submission" date="2017-10" db="EMBL/GenBank/DDBJ databases">
        <title>Sedimentibacterium mangrovi gen. nov., sp. nov., a novel member of family Phyllobacteriacea isolated from mangrove sediment.</title>
        <authorList>
            <person name="Liao H."/>
            <person name="Tian Y."/>
        </authorList>
    </citation>
    <scope>NUCLEOTIDE SEQUENCE [LARGE SCALE GENOMIC DNA]</scope>
    <source>
        <strain evidence="11 12">X9-2-2</strain>
    </source>
</reference>
<dbReference type="AlphaFoldDB" id="A0A2G1QT04"/>
<dbReference type="Proteomes" id="UP000221168">
    <property type="component" value="Unassembled WGS sequence"/>
</dbReference>
<evidence type="ECO:0000256" key="4">
    <source>
        <dbReference type="ARBA" id="ARBA00022801"/>
    </source>
</evidence>
<dbReference type="GO" id="GO:0002098">
    <property type="term" value="P:tRNA wobble uridine modification"/>
    <property type="evidence" value="ECO:0007669"/>
    <property type="project" value="TreeGrafter"/>
</dbReference>
<comment type="subunit">
    <text evidence="8">Homodimer. Heterotetramer of two MnmE and two MnmG subunits.</text>
</comment>
<dbReference type="RefSeq" id="WP_099302846.1">
    <property type="nucleotide sequence ID" value="NZ_PDVP01000001.1"/>
</dbReference>
<dbReference type="PROSITE" id="PS51709">
    <property type="entry name" value="G_TRME"/>
    <property type="match status" value="1"/>
</dbReference>
<proteinExistence type="inferred from homology"/>
<dbReference type="InterPro" id="IPR004520">
    <property type="entry name" value="GTPase_MnmE"/>
</dbReference>
<dbReference type="GO" id="GO:0003924">
    <property type="term" value="F:GTPase activity"/>
    <property type="evidence" value="ECO:0007669"/>
    <property type="project" value="UniProtKB-UniRule"/>
</dbReference>
<evidence type="ECO:0000256" key="3">
    <source>
        <dbReference type="ARBA" id="ARBA00022741"/>
    </source>
</evidence>
<dbReference type="InterPro" id="IPR006073">
    <property type="entry name" value="GTP-bd"/>
</dbReference>
<evidence type="ECO:0000256" key="5">
    <source>
        <dbReference type="ARBA" id="ARBA00022842"/>
    </source>
</evidence>
<dbReference type="InterPro" id="IPR027417">
    <property type="entry name" value="P-loop_NTPase"/>
</dbReference>
<dbReference type="InterPro" id="IPR005225">
    <property type="entry name" value="Small_GTP-bd"/>
</dbReference>
<dbReference type="InterPro" id="IPR018948">
    <property type="entry name" value="GTP-bd_TrmE_N"/>
</dbReference>
<dbReference type="InterPro" id="IPR027266">
    <property type="entry name" value="TrmE/GcvT-like"/>
</dbReference>
<dbReference type="PANTHER" id="PTHR42714:SF2">
    <property type="entry name" value="TRNA MODIFICATION GTPASE GTPBP3, MITOCHONDRIAL"/>
    <property type="match status" value="1"/>
</dbReference>
<keyword evidence="3 8" id="KW-0547">Nucleotide-binding</keyword>
<protein>
    <recommendedName>
        <fullName evidence="8">tRNA modification GTPase MnmE</fullName>
        <ecNumber evidence="8">3.6.-.-</ecNumber>
    </recommendedName>
</protein>
<dbReference type="GO" id="GO:0046872">
    <property type="term" value="F:metal ion binding"/>
    <property type="evidence" value="ECO:0007669"/>
    <property type="project" value="UniProtKB-KW"/>
</dbReference>
<evidence type="ECO:0000313" key="11">
    <source>
        <dbReference type="EMBL" id="PHP68611.1"/>
    </source>
</evidence>
<dbReference type="Gene3D" id="3.40.50.300">
    <property type="entry name" value="P-loop containing nucleotide triphosphate hydrolases"/>
    <property type="match status" value="1"/>
</dbReference>
<feature type="binding site" evidence="8">
    <location>
        <begin position="271"/>
        <end position="274"/>
    </location>
    <ligand>
        <name>GTP</name>
        <dbReference type="ChEBI" id="CHEBI:37565"/>
    </ligand>
</feature>
<feature type="binding site" evidence="8">
    <location>
        <position position="440"/>
    </location>
    <ligand>
        <name>(6S)-5-formyl-5,6,7,8-tetrahydrofolate</name>
        <dbReference type="ChEBI" id="CHEBI:57457"/>
    </ligand>
</feature>
<feature type="binding site" evidence="8">
    <location>
        <position position="80"/>
    </location>
    <ligand>
        <name>(6S)-5-formyl-5,6,7,8-tetrahydrofolate</name>
        <dbReference type="ChEBI" id="CHEBI:57457"/>
    </ligand>
</feature>
<dbReference type="GO" id="GO:0030488">
    <property type="term" value="P:tRNA methylation"/>
    <property type="evidence" value="ECO:0007669"/>
    <property type="project" value="TreeGrafter"/>
</dbReference>
<dbReference type="PRINTS" id="PR00449">
    <property type="entry name" value="RASTRNSFRMNG"/>
</dbReference>
<feature type="binding site" evidence="8">
    <location>
        <begin position="227"/>
        <end position="232"/>
    </location>
    <ligand>
        <name>GTP</name>
        <dbReference type="ChEBI" id="CHEBI:37565"/>
    </ligand>
</feature>
<keyword evidence="8" id="KW-0963">Cytoplasm</keyword>
<dbReference type="Gene3D" id="3.30.1360.120">
    <property type="entry name" value="Probable tRNA modification gtpase trme, domain 1"/>
    <property type="match status" value="1"/>
</dbReference>
<dbReference type="NCBIfam" id="TIGR00231">
    <property type="entry name" value="small_GTP"/>
    <property type="match status" value="1"/>
</dbReference>
<keyword evidence="4 8" id="KW-0378">Hydrolase</keyword>
<dbReference type="EMBL" id="PDVP01000001">
    <property type="protein sequence ID" value="PHP68611.1"/>
    <property type="molecule type" value="Genomic_DNA"/>
</dbReference>